<reference evidence="5" key="1">
    <citation type="submission" date="2016-10" db="EMBL/GenBank/DDBJ databases">
        <authorList>
            <person name="de Groot N.N."/>
        </authorList>
    </citation>
    <scope>NUCLEOTIDE SEQUENCE [LARGE SCALE GENOMIC DNA]</scope>
    <source>
        <strain evidence="5">CGMCC 1.10697</strain>
    </source>
</reference>
<dbReference type="GO" id="GO:0016491">
    <property type="term" value="F:oxidoreductase activity"/>
    <property type="evidence" value="ECO:0007669"/>
    <property type="project" value="UniProtKB-KW"/>
</dbReference>
<evidence type="ECO:0000256" key="3">
    <source>
        <dbReference type="SAM" id="MobiDB-lite"/>
    </source>
</evidence>
<dbReference type="RefSeq" id="WP_231263401.1">
    <property type="nucleotide sequence ID" value="NZ_FOKC01000005.1"/>
</dbReference>
<dbReference type="AlphaFoldDB" id="A0A1I0Z503"/>
<organism evidence="5 6">
    <name type="scientific">Nocardioides alpinus</name>
    <dbReference type="NCBI Taxonomy" id="748909"/>
    <lineage>
        <taxon>Bacteria</taxon>
        <taxon>Bacillati</taxon>
        <taxon>Actinomycetota</taxon>
        <taxon>Actinomycetes</taxon>
        <taxon>Propionibacteriales</taxon>
        <taxon>Nocardioidaceae</taxon>
        <taxon>Nocardioides</taxon>
    </lineage>
</organism>
<dbReference type="PANTHER" id="PTHR43673">
    <property type="entry name" value="NAD(P)H NITROREDUCTASE YDGI-RELATED"/>
    <property type="match status" value="1"/>
</dbReference>
<accession>A0A1I0Z503</accession>
<sequence length="219" mass="23372">MTDTDDPGSHPQAPQPSAEVLAEPMRSRWSASVYDDQHRLSEGEIETLLRAAQWAPSAGNSQPWVVFVCVPGTANHDRLVATLSRGNSGWVPRASVVFVTAAHVRTGEEPDAPAYSDYALHDVGQAAAHLTLQARSLGLHAHQFAGFDHDALAEALELPPTHRLVAGIAVGVLGDPADVDERTAARDHRDRVRKPLGEWAFGGRFGEAPVADGLADSVS</sequence>
<keyword evidence="2" id="KW-0560">Oxidoreductase</keyword>
<dbReference type="Pfam" id="PF00881">
    <property type="entry name" value="Nitroreductase"/>
    <property type="match status" value="2"/>
</dbReference>
<dbReference type="Proteomes" id="UP000199113">
    <property type="component" value="Unassembled WGS sequence"/>
</dbReference>
<comment type="similarity">
    <text evidence="1">Belongs to the nitroreductase family.</text>
</comment>
<dbReference type="SUPFAM" id="SSF55469">
    <property type="entry name" value="FMN-dependent nitroreductase-like"/>
    <property type="match status" value="1"/>
</dbReference>
<dbReference type="InterPro" id="IPR029479">
    <property type="entry name" value="Nitroreductase"/>
</dbReference>
<proteinExistence type="inferred from homology"/>
<dbReference type="EMBL" id="FOKC01000005">
    <property type="protein sequence ID" value="SFB20472.1"/>
    <property type="molecule type" value="Genomic_DNA"/>
</dbReference>
<name>A0A1I0Z503_9ACTN</name>
<evidence type="ECO:0000313" key="5">
    <source>
        <dbReference type="EMBL" id="SFB20472.1"/>
    </source>
</evidence>
<feature type="domain" description="Nitroreductase" evidence="4">
    <location>
        <begin position="26"/>
        <end position="71"/>
    </location>
</feature>
<dbReference type="Gene3D" id="3.40.109.10">
    <property type="entry name" value="NADH Oxidase"/>
    <property type="match status" value="1"/>
</dbReference>
<feature type="region of interest" description="Disordered" evidence="3">
    <location>
        <begin position="1"/>
        <end position="24"/>
    </location>
</feature>
<dbReference type="InterPro" id="IPR000415">
    <property type="entry name" value="Nitroreductase-like"/>
</dbReference>
<dbReference type="STRING" id="748909.SAMN05192575_10522"/>
<evidence type="ECO:0000256" key="2">
    <source>
        <dbReference type="ARBA" id="ARBA00023002"/>
    </source>
</evidence>
<evidence type="ECO:0000256" key="1">
    <source>
        <dbReference type="ARBA" id="ARBA00007118"/>
    </source>
</evidence>
<dbReference type="PANTHER" id="PTHR43673:SF10">
    <property type="entry name" value="NADH DEHYDROGENASE_NAD(P)H NITROREDUCTASE XCC3605-RELATED"/>
    <property type="match status" value="1"/>
</dbReference>
<gene>
    <name evidence="5" type="ORF">SAMN05192575_10522</name>
</gene>
<evidence type="ECO:0000259" key="4">
    <source>
        <dbReference type="Pfam" id="PF00881"/>
    </source>
</evidence>
<evidence type="ECO:0000313" key="6">
    <source>
        <dbReference type="Proteomes" id="UP000199113"/>
    </source>
</evidence>
<feature type="domain" description="Nitroreductase" evidence="4">
    <location>
        <begin position="83"/>
        <end position="171"/>
    </location>
</feature>
<protein>
    <submittedName>
        <fullName evidence="5">Nitroreductase</fullName>
    </submittedName>
</protein>